<accession>A0ABP2T6S2</accession>
<sequence>MPILRKHRDSHKWSNVSSTQENKKDFSKSMSPYNFGFVREITI</sequence>
<gene>
    <name evidence="2" type="ORF">LEP1GSC035_3645</name>
</gene>
<keyword evidence="3" id="KW-1185">Reference proteome</keyword>
<organism evidence="2 3">
    <name type="scientific">Leptospira noguchii str. 2007001578</name>
    <dbReference type="NCBI Taxonomy" id="1049974"/>
    <lineage>
        <taxon>Bacteria</taxon>
        <taxon>Pseudomonadati</taxon>
        <taxon>Spirochaetota</taxon>
        <taxon>Spirochaetia</taxon>
        <taxon>Leptospirales</taxon>
        <taxon>Leptospiraceae</taxon>
        <taxon>Leptospira</taxon>
    </lineage>
</organism>
<proteinExistence type="predicted"/>
<evidence type="ECO:0000313" key="2">
    <source>
        <dbReference type="EMBL" id="EMM99964.1"/>
    </source>
</evidence>
<evidence type="ECO:0000256" key="1">
    <source>
        <dbReference type="SAM" id="MobiDB-lite"/>
    </source>
</evidence>
<dbReference type="EMBL" id="AHMH02000105">
    <property type="protein sequence ID" value="EMM99964.1"/>
    <property type="molecule type" value="Genomic_DNA"/>
</dbReference>
<name>A0ABP2T6S2_9LEPT</name>
<feature type="region of interest" description="Disordered" evidence="1">
    <location>
        <begin position="1"/>
        <end position="31"/>
    </location>
</feature>
<evidence type="ECO:0000313" key="3">
    <source>
        <dbReference type="Proteomes" id="UP000012099"/>
    </source>
</evidence>
<comment type="caution">
    <text evidence="2">The sequence shown here is derived from an EMBL/GenBank/DDBJ whole genome shotgun (WGS) entry which is preliminary data.</text>
</comment>
<feature type="compositionally biased region" description="Basic residues" evidence="1">
    <location>
        <begin position="1"/>
        <end position="10"/>
    </location>
</feature>
<dbReference type="Proteomes" id="UP000012099">
    <property type="component" value="Unassembled WGS sequence"/>
</dbReference>
<protein>
    <submittedName>
        <fullName evidence="2">Uncharacterized protein</fullName>
    </submittedName>
</protein>
<reference evidence="2 3" key="1">
    <citation type="submission" date="2013-01" db="EMBL/GenBank/DDBJ databases">
        <authorList>
            <person name="Harkins D.M."/>
            <person name="Durkin A.S."/>
            <person name="Brinkac L.M."/>
            <person name="Haft D.H."/>
            <person name="Selengut J.D."/>
            <person name="Sanka R."/>
            <person name="DePew J."/>
            <person name="Purushe J."/>
            <person name="Whelen A.C."/>
            <person name="Vinetz J.M."/>
            <person name="Sutton G.G."/>
            <person name="Nierman W.C."/>
            <person name="Fouts D.E."/>
        </authorList>
    </citation>
    <scope>NUCLEOTIDE SEQUENCE [LARGE SCALE GENOMIC DNA]</scope>
    <source>
        <strain evidence="2 3">2007001578</strain>
    </source>
</reference>